<dbReference type="RefSeq" id="WP_116564252.1">
    <property type="nucleotide sequence ID" value="NZ_QDKP01000010.1"/>
</dbReference>
<dbReference type="Pfam" id="PF09423">
    <property type="entry name" value="PhoD"/>
    <property type="match status" value="1"/>
</dbReference>
<feature type="domain" description="Phospholipase D N-terminal" evidence="2">
    <location>
        <begin position="41"/>
        <end position="138"/>
    </location>
</feature>
<reference evidence="3 4" key="1">
    <citation type="submission" date="2018-04" db="EMBL/GenBank/DDBJ databases">
        <title>The genome sequence of Caulobacter sp. 736.</title>
        <authorList>
            <person name="Gao J."/>
            <person name="Sun J."/>
        </authorList>
    </citation>
    <scope>NUCLEOTIDE SEQUENCE [LARGE SCALE GENOMIC DNA]</scope>
    <source>
        <strain evidence="3 4">736</strain>
    </source>
</reference>
<dbReference type="PANTHER" id="PTHR43606:SF2">
    <property type="entry name" value="ALKALINE PHOSPHATASE FAMILY PROTEIN (AFU_ORTHOLOGUE AFUA_5G03860)"/>
    <property type="match status" value="1"/>
</dbReference>
<feature type="domain" description="PhoD-like phosphatase metallophosphatase" evidence="1">
    <location>
        <begin position="151"/>
        <end position="494"/>
    </location>
</feature>
<evidence type="ECO:0000259" key="2">
    <source>
        <dbReference type="Pfam" id="PF16655"/>
    </source>
</evidence>
<dbReference type="InterPro" id="IPR018946">
    <property type="entry name" value="PhoD-like_MPP"/>
</dbReference>
<evidence type="ECO:0000313" key="4">
    <source>
        <dbReference type="Proteomes" id="UP000244913"/>
    </source>
</evidence>
<dbReference type="AlphaFoldDB" id="A0A2T9JX70"/>
<dbReference type="PROSITE" id="PS51318">
    <property type="entry name" value="TAT"/>
    <property type="match status" value="1"/>
</dbReference>
<dbReference type="InterPro" id="IPR052900">
    <property type="entry name" value="Phospholipid_Metab_Enz"/>
</dbReference>
<keyword evidence="4" id="KW-1185">Reference proteome</keyword>
<dbReference type="InterPro" id="IPR029052">
    <property type="entry name" value="Metallo-depent_PP-like"/>
</dbReference>
<dbReference type="InterPro" id="IPR038607">
    <property type="entry name" value="PhoD-like_sf"/>
</dbReference>
<gene>
    <name evidence="3" type="ORF">DDF65_02115</name>
</gene>
<dbReference type="Proteomes" id="UP000244913">
    <property type="component" value="Unassembled WGS sequence"/>
</dbReference>
<dbReference type="CDD" id="cd07389">
    <property type="entry name" value="MPP_PhoD"/>
    <property type="match status" value="1"/>
</dbReference>
<accession>A0A2T9JX70</accession>
<dbReference type="Gene3D" id="2.60.40.380">
    <property type="entry name" value="Purple acid phosphatase-like, N-terminal"/>
    <property type="match status" value="1"/>
</dbReference>
<dbReference type="PANTHER" id="PTHR43606">
    <property type="entry name" value="PHOSPHATASE, PUTATIVE (AFU_ORTHOLOGUE AFUA_6G08710)-RELATED"/>
    <property type="match status" value="1"/>
</dbReference>
<dbReference type="SUPFAM" id="SSF56300">
    <property type="entry name" value="Metallo-dependent phosphatases"/>
    <property type="match status" value="1"/>
</dbReference>
<organism evidence="3 4">
    <name type="scientific">Caulobacter radicis</name>
    <dbReference type="NCBI Taxonomy" id="2172650"/>
    <lineage>
        <taxon>Bacteria</taxon>
        <taxon>Pseudomonadati</taxon>
        <taxon>Pseudomonadota</taxon>
        <taxon>Alphaproteobacteria</taxon>
        <taxon>Caulobacterales</taxon>
        <taxon>Caulobacteraceae</taxon>
        <taxon>Caulobacter</taxon>
    </lineage>
</organism>
<sequence length="525" mass="58126">MQHPLPPSPMTRRALIGGLVAAPAVLRFGQARAGGAYLFPLGVASGDPWPDGFVLWTRLAADPIAADGQGGISAPIEVLWEVAADEGFRLIAATGRITADAASAHAVHVEVQGLRPGRPYWYRFTAAGQQSPVGLARTAPAPNAEVDRLRLAVASCSNWEVGYFSAYGHMADEAPDLTLFLGDYIYEYSRTGERAAGNVRHYGFEEATTLAGYRNRYALHRTDANLQRLHAAAPCLVTWDDHEVLNNYSGDWPDKGGDPRDFLRRRAAGYQAFYEAMPIRRTSLDSQLQMPIHKRIRYGRLAEFFMLDGRQHRSRGACVDEGGAKGQIVTDAQCADRLDSSRTFLGFEQERWLYDGLARTDARWNVLGQDLVMAGLRFETPGQETRYWTDTWDGFPASRDRMTKALHTLKPRNPIVLAGDYHSFWTNDVKLDSRDEASPTVATEFVGTSITSGGPPYQGLMSAMPANPHIKFFDSRVRGYMSIDVTPRRLTARYQAVSDVRDPKAARYTLNSWTVEDGHPGAQPA</sequence>
<evidence type="ECO:0000313" key="3">
    <source>
        <dbReference type="EMBL" id="PVM88322.1"/>
    </source>
</evidence>
<protein>
    <submittedName>
        <fullName evidence="3">Alkaline phosphatase</fullName>
    </submittedName>
</protein>
<dbReference type="EMBL" id="QDKP01000010">
    <property type="protein sequence ID" value="PVM88322.1"/>
    <property type="molecule type" value="Genomic_DNA"/>
</dbReference>
<dbReference type="Gene3D" id="3.60.21.70">
    <property type="entry name" value="PhoD-like phosphatase"/>
    <property type="match status" value="1"/>
</dbReference>
<dbReference type="InterPro" id="IPR032093">
    <property type="entry name" value="PhoD_N"/>
</dbReference>
<comment type="caution">
    <text evidence="3">The sequence shown here is derived from an EMBL/GenBank/DDBJ whole genome shotgun (WGS) entry which is preliminary data.</text>
</comment>
<proteinExistence type="predicted"/>
<dbReference type="InterPro" id="IPR006311">
    <property type="entry name" value="TAT_signal"/>
</dbReference>
<name>A0A2T9JX70_9CAUL</name>
<evidence type="ECO:0000259" key="1">
    <source>
        <dbReference type="Pfam" id="PF09423"/>
    </source>
</evidence>
<dbReference type="Pfam" id="PF16655">
    <property type="entry name" value="PhoD_N"/>
    <property type="match status" value="1"/>
</dbReference>